<name>A0ABR4CIM4_9HELO</name>
<organism evidence="2 3">
    <name type="scientific">Oculimacula yallundae</name>
    <dbReference type="NCBI Taxonomy" id="86028"/>
    <lineage>
        <taxon>Eukaryota</taxon>
        <taxon>Fungi</taxon>
        <taxon>Dikarya</taxon>
        <taxon>Ascomycota</taxon>
        <taxon>Pezizomycotina</taxon>
        <taxon>Leotiomycetes</taxon>
        <taxon>Helotiales</taxon>
        <taxon>Ploettnerulaceae</taxon>
        <taxon>Oculimacula</taxon>
    </lineage>
</organism>
<gene>
    <name evidence="2" type="ORF">VTL71DRAFT_15674</name>
</gene>
<accession>A0ABR4CIM4</accession>
<dbReference type="EMBL" id="JAZHXI010000008">
    <property type="protein sequence ID" value="KAL2069336.1"/>
    <property type="molecule type" value="Genomic_DNA"/>
</dbReference>
<evidence type="ECO:0000313" key="3">
    <source>
        <dbReference type="Proteomes" id="UP001595075"/>
    </source>
</evidence>
<reference evidence="2 3" key="1">
    <citation type="journal article" date="2024" name="Commun. Biol.">
        <title>Comparative genomic analysis of thermophilic fungi reveals convergent evolutionary adaptations and gene losses.</title>
        <authorList>
            <person name="Steindorff A.S."/>
            <person name="Aguilar-Pontes M.V."/>
            <person name="Robinson A.J."/>
            <person name="Andreopoulos B."/>
            <person name="LaButti K."/>
            <person name="Kuo A."/>
            <person name="Mondo S."/>
            <person name="Riley R."/>
            <person name="Otillar R."/>
            <person name="Haridas S."/>
            <person name="Lipzen A."/>
            <person name="Grimwood J."/>
            <person name="Schmutz J."/>
            <person name="Clum A."/>
            <person name="Reid I.D."/>
            <person name="Moisan M.C."/>
            <person name="Butler G."/>
            <person name="Nguyen T.T.M."/>
            <person name="Dewar K."/>
            <person name="Conant G."/>
            <person name="Drula E."/>
            <person name="Henrissat B."/>
            <person name="Hansel C."/>
            <person name="Singer S."/>
            <person name="Hutchinson M.I."/>
            <person name="de Vries R.P."/>
            <person name="Natvig D.O."/>
            <person name="Powell A.J."/>
            <person name="Tsang A."/>
            <person name="Grigoriev I.V."/>
        </authorList>
    </citation>
    <scope>NUCLEOTIDE SEQUENCE [LARGE SCALE GENOMIC DNA]</scope>
    <source>
        <strain evidence="2 3">CBS 494.80</strain>
    </source>
</reference>
<protein>
    <submittedName>
        <fullName evidence="2">Uncharacterized protein</fullName>
    </submittedName>
</protein>
<comment type="caution">
    <text evidence="2">The sequence shown here is derived from an EMBL/GenBank/DDBJ whole genome shotgun (WGS) entry which is preliminary data.</text>
</comment>
<proteinExistence type="predicted"/>
<feature type="region of interest" description="Disordered" evidence="1">
    <location>
        <begin position="1"/>
        <end position="25"/>
    </location>
</feature>
<feature type="non-terminal residue" evidence="2">
    <location>
        <position position="97"/>
    </location>
</feature>
<evidence type="ECO:0000313" key="2">
    <source>
        <dbReference type="EMBL" id="KAL2069336.1"/>
    </source>
</evidence>
<sequence>MQKSNSNNQPCQLTDSQPNVSDPNIKTTISICASPNWSTRSHRAKRFARHLPQRWTSQCCQSIIPPYQDTSEQTLSTIILNTVIPKFHIRTTDLRSE</sequence>
<keyword evidence="3" id="KW-1185">Reference proteome</keyword>
<dbReference type="Proteomes" id="UP001595075">
    <property type="component" value="Unassembled WGS sequence"/>
</dbReference>
<evidence type="ECO:0000256" key="1">
    <source>
        <dbReference type="SAM" id="MobiDB-lite"/>
    </source>
</evidence>